<dbReference type="NCBIfam" id="TIGR01898">
    <property type="entry name" value="cas_TM1791_cmr6"/>
    <property type="match status" value="1"/>
</dbReference>
<dbReference type="AlphaFoldDB" id="F0QTH2"/>
<dbReference type="Proteomes" id="UP000007485">
    <property type="component" value="Chromosome"/>
</dbReference>
<feature type="domain" description="CRISPR type III-associated protein" evidence="2">
    <location>
        <begin position="123"/>
        <end position="285"/>
    </location>
</feature>
<protein>
    <submittedName>
        <fullName evidence="3">CRISPR-associated RAMP protein, Cmr6 family</fullName>
    </submittedName>
</protein>
<dbReference type="PANTHER" id="PTHR39965:SF1">
    <property type="entry name" value="CRISPR SYSTEM CMR SUBUNIT CMR6"/>
    <property type="match status" value="1"/>
</dbReference>
<dbReference type="GeneID" id="10289132"/>
<dbReference type="EMBL" id="CP002529">
    <property type="protein sequence ID" value="ADY01685.1"/>
    <property type="molecule type" value="Genomic_DNA"/>
</dbReference>
<dbReference type="InterPro" id="IPR005537">
    <property type="entry name" value="RAMP_III_fam"/>
</dbReference>
<dbReference type="GO" id="GO:0051607">
    <property type="term" value="P:defense response to virus"/>
    <property type="evidence" value="ECO:0007669"/>
    <property type="project" value="UniProtKB-KW"/>
</dbReference>
<dbReference type="STRING" id="985053.VMUT_1480"/>
<dbReference type="PANTHER" id="PTHR39965">
    <property type="entry name" value="CRISPR SYSTEM CMR SUBUNIT CMR6"/>
    <property type="match status" value="1"/>
</dbReference>
<keyword evidence="4" id="KW-1185">Reference proteome</keyword>
<dbReference type="InterPro" id="IPR010172">
    <property type="entry name" value="CRISPR-assoc_prot_TM1791"/>
</dbReference>
<reference evidence="3 4" key="1">
    <citation type="journal article" date="2011" name="J. Bacteriol.">
        <title>Complete genome sequence of 'Vulcanisaeta moutnovskia' strain 768-28, a novel member of the hyperthermophilic crenarchaeal genus vulcanisaeta.</title>
        <authorList>
            <person name="Gumerov V.M."/>
            <person name="Mardanov A.V."/>
            <person name="Beletsky A.V."/>
            <person name="Prokofeva M.I."/>
            <person name="Bonch-Osmolovskaya E.A."/>
            <person name="Ravin N.V."/>
            <person name="Skryabin K.G."/>
        </authorList>
    </citation>
    <scope>NUCLEOTIDE SEQUENCE [LARGE SCALE GENOMIC DNA]</scope>
    <source>
        <strain evidence="3 4">768-28</strain>
    </source>
</reference>
<evidence type="ECO:0000259" key="2">
    <source>
        <dbReference type="Pfam" id="PF03787"/>
    </source>
</evidence>
<evidence type="ECO:0000313" key="3">
    <source>
        <dbReference type="EMBL" id="ADY01685.1"/>
    </source>
</evidence>
<accession>F0QTH2</accession>
<keyword evidence="1" id="KW-0051">Antiviral defense</keyword>
<dbReference type="RefSeq" id="WP_013604847.1">
    <property type="nucleotide sequence ID" value="NC_015151.1"/>
</dbReference>
<dbReference type="HOGENOM" id="CLU_053305_3_0_2"/>
<gene>
    <name evidence="3" type="ordered locus">VMUT_1480</name>
</gene>
<sequence length="287" mass="31667">MAVDLLRGLSPSPTVNVSSYLRLGLINLVMSRRQGQRVGKGRSGENLKDALNEYNRDAMRLITEVYRCDNVGELLRRVDDWVKEEVEALEDLGYGVVFNAVIPLMTRLAIGLRHPYTEPLEPAIAWDPYWNLPYIPASSLKGAMRSIAETNNHPCAKALGERNEASTVVVLDSYPTYCPPGRGLLTLDIINPHYKEVSGEISEAESNPTPLVFLTVSRGVGFRVVILTARNRLREKCGGAVAEDYVYADAKCNKACTVKELEWLINKALQGGIGAKTALGYGVFKVQ</sequence>
<dbReference type="eggNOG" id="arCOG02661">
    <property type="taxonomic scope" value="Archaea"/>
</dbReference>
<name>F0QTH2_VULM7</name>
<evidence type="ECO:0000256" key="1">
    <source>
        <dbReference type="ARBA" id="ARBA00023118"/>
    </source>
</evidence>
<dbReference type="KEGG" id="vmo:VMUT_1480"/>
<evidence type="ECO:0000313" key="4">
    <source>
        <dbReference type="Proteomes" id="UP000007485"/>
    </source>
</evidence>
<dbReference type="Pfam" id="PF03787">
    <property type="entry name" value="RAMPs"/>
    <property type="match status" value="1"/>
</dbReference>
<proteinExistence type="predicted"/>
<organism evidence="3 4">
    <name type="scientific">Vulcanisaeta moutnovskia (strain 768-28)</name>
    <dbReference type="NCBI Taxonomy" id="985053"/>
    <lineage>
        <taxon>Archaea</taxon>
        <taxon>Thermoproteota</taxon>
        <taxon>Thermoprotei</taxon>
        <taxon>Thermoproteales</taxon>
        <taxon>Thermoproteaceae</taxon>
        <taxon>Vulcanisaeta</taxon>
    </lineage>
</organism>